<dbReference type="Gene3D" id="3.30.559.10">
    <property type="entry name" value="Chloramphenicol acetyltransferase-like domain"/>
    <property type="match status" value="1"/>
</dbReference>
<keyword evidence="8" id="KW-1185">Reference proteome</keyword>
<dbReference type="InterPro" id="IPR042231">
    <property type="entry name" value="Cho/carn_acyl_trans_2"/>
</dbReference>
<evidence type="ECO:0000256" key="1">
    <source>
        <dbReference type="ARBA" id="ARBA00005232"/>
    </source>
</evidence>
<evidence type="ECO:0000313" key="7">
    <source>
        <dbReference type="EMBL" id="KAH3797811.1"/>
    </source>
</evidence>
<comment type="similarity">
    <text evidence="1 5">Belongs to the carnitine/choline acetyltransferase family.</text>
</comment>
<evidence type="ECO:0000256" key="2">
    <source>
        <dbReference type="ARBA" id="ARBA00022679"/>
    </source>
</evidence>
<evidence type="ECO:0000256" key="3">
    <source>
        <dbReference type="ARBA" id="ARBA00023315"/>
    </source>
</evidence>
<dbReference type="GO" id="GO:0004092">
    <property type="term" value="F:carnitine O-acetyltransferase activity"/>
    <property type="evidence" value="ECO:0007669"/>
    <property type="project" value="TreeGrafter"/>
</dbReference>
<protein>
    <recommendedName>
        <fullName evidence="6">Choline/carnitine acyltransferase domain-containing protein</fullName>
    </recommendedName>
</protein>
<dbReference type="InterPro" id="IPR039551">
    <property type="entry name" value="Cho/carn_acyl_trans"/>
</dbReference>
<feature type="domain" description="Choline/carnitine acyltransferase" evidence="6">
    <location>
        <begin position="41"/>
        <end position="595"/>
    </location>
</feature>
<dbReference type="AlphaFoldDB" id="A0A9D4J2X4"/>
<comment type="caution">
    <text evidence="7">The sequence shown here is derived from an EMBL/GenBank/DDBJ whole genome shotgun (WGS) entry which is preliminary data.</text>
</comment>
<name>A0A9D4J2X4_DREPO</name>
<dbReference type="EMBL" id="JAIWYP010000007">
    <property type="protein sequence ID" value="KAH3797811.1"/>
    <property type="molecule type" value="Genomic_DNA"/>
</dbReference>
<evidence type="ECO:0000256" key="4">
    <source>
        <dbReference type="PIRSR" id="PIRSR600542-1"/>
    </source>
</evidence>
<keyword evidence="3 5" id="KW-0012">Acyltransferase</keyword>
<dbReference type="GO" id="GO:0005777">
    <property type="term" value="C:peroxisome"/>
    <property type="evidence" value="ECO:0007669"/>
    <property type="project" value="TreeGrafter"/>
</dbReference>
<accession>A0A9D4J2X4</accession>
<dbReference type="Proteomes" id="UP000828390">
    <property type="component" value="Unassembled WGS sequence"/>
</dbReference>
<dbReference type="PANTHER" id="PTHR22589:SF103">
    <property type="entry name" value="CARNITINE O-ACETYL-TRANSFERASE, ISOFORM A-RELATED"/>
    <property type="match status" value="1"/>
</dbReference>
<sequence>MARQIGKNSISSLSAVTMTSTQPQKLKGRMFSVQAALPKFPVAPLKQTLDKYLQTLRPLVSDQEFEQAKKLCEDFKNGVGPELQAKLIERAGKHTNWLSDWWRNIAYLDVREPCVINSNPGVLFPRGNFNDLEGQLNYASRLIAGLLDYKVMIDEQTLPVEHLGKSPLCMMQYYQVLSACRIPRVNKDEWVCFPPDRPNPPRHITVVYNNNFFEVPVYGSDNKPLNTSQLKGQLEHVVKQGSKQGPPLGLFTLEYRNNWANAYQNMCKDETNRRSLESIQRSIVVLCLDQPNPSSTDLRTGSGQQMLHGAGSGGHSGNRWFDKTIQFVVGQDGSCGLNYEHTTAEGPPIVQLMDHCLDYINKGSDWPAADQVTTPKMLQFNLSSDVENSLNLAKENADKLVSDLDLKVFTFEDFGKDFPKSQKVSPDSFIQNAIQLAYYRHHKRPVGTYESGSIRMFQLGRTETIRSCSSESVAFTRAMLDPAVSDGRKAELLRRAIDSHKQYTNDAISGKGIDRHFLGLALTAQEHNIELPKLFKNRNFIFSKTWRISTSQVPAKSESVMFFGPVVPDGYGFCYNPQEKCILFGVSSFKSNDKTLPAAEMSELVANSLRDMKKVLSSSVKSSL</sequence>
<organism evidence="7 8">
    <name type="scientific">Dreissena polymorpha</name>
    <name type="common">Zebra mussel</name>
    <name type="synonym">Mytilus polymorpha</name>
    <dbReference type="NCBI Taxonomy" id="45954"/>
    <lineage>
        <taxon>Eukaryota</taxon>
        <taxon>Metazoa</taxon>
        <taxon>Spiralia</taxon>
        <taxon>Lophotrochozoa</taxon>
        <taxon>Mollusca</taxon>
        <taxon>Bivalvia</taxon>
        <taxon>Autobranchia</taxon>
        <taxon>Heteroconchia</taxon>
        <taxon>Euheterodonta</taxon>
        <taxon>Imparidentia</taxon>
        <taxon>Neoheterodontei</taxon>
        <taxon>Myida</taxon>
        <taxon>Dreissenoidea</taxon>
        <taxon>Dreissenidae</taxon>
        <taxon>Dreissena</taxon>
    </lineage>
</organism>
<dbReference type="PANTHER" id="PTHR22589">
    <property type="entry name" value="CARNITINE O-ACYLTRANSFERASE"/>
    <property type="match status" value="1"/>
</dbReference>
<dbReference type="GO" id="GO:0019254">
    <property type="term" value="P:carnitine metabolic process, CoA-linked"/>
    <property type="evidence" value="ECO:0007669"/>
    <property type="project" value="TreeGrafter"/>
</dbReference>
<dbReference type="SUPFAM" id="SSF52777">
    <property type="entry name" value="CoA-dependent acyltransferases"/>
    <property type="match status" value="2"/>
</dbReference>
<evidence type="ECO:0000313" key="8">
    <source>
        <dbReference type="Proteomes" id="UP000828390"/>
    </source>
</evidence>
<evidence type="ECO:0000256" key="5">
    <source>
        <dbReference type="RuleBase" id="RU003801"/>
    </source>
</evidence>
<dbReference type="FunFam" id="3.30.559.70:FF:000002">
    <property type="entry name" value="Carnitine O-acetyltransferase"/>
    <property type="match status" value="1"/>
</dbReference>
<dbReference type="InterPro" id="IPR023213">
    <property type="entry name" value="CAT-like_dom_sf"/>
</dbReference>
<reference evidence="7" key="1">
    <citation type="journal article" date="2019" name="bioRxiv">
        <title>The Genome of the Zebra Mussel, Dreissena polymorpha: A Resource for Invasive Species Research.</title>
        <authorList>
            <person name="McCartney M.A."/>
            <person name="Auch B."/>
            <person name="Kono T."/>
            <person name="Mallez S."/>
            <person name="Zhang Y."/>
            <person name="Obille A."/>
            <person name="Becker A."/>
            <person name="Abrahante J.E."/>
            <person name="Garbe J."/>
            <person name="Badalamenti J.P."/>
            <person name="Herman A."/>
            <person name="Mangelson H."/>
            <person name="Liachko I."/>
            <person name="Sullivan S."/>
            <person name="Sone E.D."/>
            <person name="Koren S."/>
            <person name="Silverstein K.A.T."/>
            <person name="Beckman K.B."/>
            <person name="Gohl D.M."/>
        </authorList>
    </citation>
    <scope>NUCLEOTIDE SEQUENCE</scope>
    <source>
        <strain evidence="7">Duluth1</strain>
        <tissue evidence="7">Whole animal</tissue>
    </source>
</reference>
<dbReference type="Pfam" id="PF00755">
    <property type="entry name" value="Carn_acyltransf"/>
    <property type="match status" value="1"/>
</dbReference>
<dbReference type="PROSITE" id="PS00440">
    <property type="entry name" value="ACYLTRANSF_C_2"/>
    <property type="match status" value="1"/>
</dbReference>
<feature type="active site" description="Proton acceptor" evidence="4">
    <location>
        <position position="341"/>
    </location>
</feature>
<dbReference type="InterPro" id="IPR000542">
    <property type="entry name" value="Carn_acyl_trans"/>
</dbReference>
<gene>
    <name evidence="7" type="ORF">DPMN_151398</name>
</gene>
<evidence type="ECO:0000259" key="6">
    <source>
        <dbReference type="Pfam" id="PF00755"/>
    </source>
</evidence>
<reference evidence="7" key="2">
    <citation type="submission" date="2020-11" db="EMBL/GenBank/DDBJ databases">
        <authorList>
            <person name="McCartney M.A."/>
            <person name="Auch B."/>
            <person name="Kono T."/>
            <person name="Mallez S."/>
            <person name="Becker A."/>
            <person name="Gohl D.M."/>
            <person name="Silverstein K.A.T."/>
            <person name="Koren S."/>
            <person name="Bechman K.B."/>
            <person name="Herman A."/>
            <person name="Abrahante J.E."/>
            <person name="Garbe J."/>
        </authorList>
    </citation>
    <scope>NUCLEOTIDE SEQUENCE</scope>
    <source>
        <strain evidence="7">Duluth1</strain>
        <tissue evidence="7">Whole animal</tissue>
    </source>
</reference>
<dbReference type="Gene3D" id="3.30.559.70">
    <property type="entry name" value="Choline/Carnitine o-acyltransferase, domain 2"/>
    <property type="match status" value="1"/>
</dbReference>
<proteinExistence type="inferred from homology"/>
<keyword evidence="2 5" id="KW-0808">Transferase</keyword>